<comment type="caution">
    <text evidence="2">The sequence shown here is derived from an EMBL/GenBank/DDBJ whole genome shotgun (WGS) entry which is preliminary data.</text>
</comment>
<reference evidence="2" key="1">
    <citation type="submission" date="2021-11" db="EMBL/GenBank/DDBJ databases">
        <authorList>
            <person name="Herlambang A."/>
            <person name="Guo Y."/>
            <person name="Takashima Y."/>
            <person name="Nishizawa T."/>
        </authorList>
    </citation>
    <scope>NUCLEOTIDE SEQUENCE</scope>
    <source>
        <strain evidence="2">E1425</strain>
    </source>
</reference>
<dbReference type="AlphaFoldDB" id="A0A9P3HCX3"/>
<evidence type="ECO:0000313" key="2">
    <source>
        <dbReference type="EMBL" id="GJJ74415.1"/>
    </source>
</evidence>
<name>A0A9P3HCX3_9FUNG</name>
<feature type="compositionally biased region" description="Basic and acidic residues" evidence="1">
    <location>
        <begin position="31"/>
        <end position="40"/>
    </location>
</feature>
<proteinExistence type="predicted"/>
<accession>A0A9P3HCX3</accession>
<sequence>MGCTQIRHLQLKQSYPESDWFHDDYSKENLSDACSEREGSDVEGEGGGVDGEDAEEGEPYSSKDTVLQSALPLIGMNTRLSYLLLDWDINCRPYLSQGILNRFMESPVLAQFELRIHYQCTLEDAKLFFPYCPVSIKELRVCYWGVLTSDLDDNNEIQDITFSKGVVQRPFRPLPSLEGLSMSSRKRGIEDPPLFPSVRDGCGLNSGFLSRSSMTAPTLIPGPTSIASIASFTDSSRSKTLVI</sequence>
<keyword evidence="3" id="KW-1185">Reference proteome</keyword>
<evidence type="ECO:0000313" key="3">
    <source>
        <dbReference type="Proteomes" id="UP000827284"/>
    </source>
</evidence>
<reference evidence="2" key="2">
    <citation type="journal article" date="2022" name="Microbiol. Resour. Announc.">
        <title>Whole-Genome Sequence of Entomortierella parvispora E1425, a Mucoromycotan Fungus Associated with Burkholderiaceae-Related Endosymbiotic Bacteria.</title>
        <authorList>
            <person name="Herlambang A."/>
            <person name="Guo Y."/>
            <person name="Takashima Y."/>
            <person name="Narisawa K."/>
            <person name="Ohta H."/>
            <person name="Nishizawa T."/>
        </authorList>
    </citation>
    <scope>NUCLEOTIDE SEQUENCE</scope>
    <source>
        <strain evidence="2">E1425</strain>
    </source>
</reference>
<evidence type="ECO:0000256" key="1">
    <source>
        <dbReference type="SAM" id="MobiDB-lite"/>
    </source>
</evidence>
<feature type="region of interest" description="Disordered" evidence="1">
    <location>
        <begin position="31"/>
        <end position="61"/>
    </location>
</feature>
<organism evidence="2 3">
    <name type="scientific">Entomortierella parvispora</name>
    <dbReference type="NCBI Taxonomy" id="205924"/>
    <lineage>
        <taxon>Eukaryota</taxon>
        <taxon>Fungi</taxon>
        <taxon>Fungi incertae sedis</taxon>
        <taxon>Mucoromycota</taxon>
        <taxon>Mortierellomycotina</taxon>
        <taxon>Mortierellomycetes</taxon>
        <taxon>Mortierellales</taxon>
        <taxon>Mortierellaceae</taxon>
        <taxon>Entomortierella</taxon>
    </lineage>
</organism>
<gene>
    <name evidence="2" type="ORF">EMPS_06773</name>
</gene>
<protein>
    <submittedName>
        <fullName evidence="2">Uncharacterized protein</fullName>
    </submittedName>
</protein>
<dbReference type="Proteomes" id="UP000827284">
    <property type="component" value="Unassembled WGS sequence"/>
</dbReference>
<dbReference type="EMBL" id="BQFW01000009">
    <property type="protein sequence ID" value="GJJ74415.1"/>
    <property type="molecule type" value="Genomic_DNA"/>
</dbReference>